<reference evidence="3" key="1">
    <citation type="submission" date="2025-08" db="UniProtKB">
        <authorList>
            <consortium name="RefSeq"/>
        </authorList>
    </citation>
    <scope>IDENTIFICATION</scope>
    <source>
        <tissue evidence="3">Blood</tissue>
    </source>
</reference>
<dbReference type="GeneID" id="128315301"/>
<protein>
    <submittedName>
        <fullName evidence="3">C-type natriuretic peptide-like</fullName>
    </submittedName>
</protein>
<sequence>MPGALTWAYLRRPSAAIFLTGANVVPLNQPLRLLLRLQDGPPEQPPRNFEKRLNPHSGALLARLRSARGQVRVGRSPHPACGGGTHGGKGAGRSAVPSARAPRPRPGFAAAGAAGRRVLRARLRVAWRAGRGRGAGGSRKRTQVRAGGSGPRRARLAQRVRPSPALSGRGCSGRCSSPS</sequence>
<feature type="region of interest" description="Disordered" evidence="1">
    <location>
        <begin position="130"/>
        <end position="179"/>
    </location>
</feature>
<feature type="compositionally biased region" description="Gly residues" evidence="1">
    <location>
        <begin position="81"/>
        <end position="91"/>
    </location>
</feature>
<dbReference type="RefSeq" id="XP_053077424.1">
    <property type="nucleotide sequence ID" value="XM_053221449.1"/>
</dbReference>
<evidence type="ECO:0000256" key="1">
    <source>
        <dbReference type="SAM" id="MobiDB-lite"/>
    </source>
</evidence>
<name>A0ABM3Q0I2_ACIJB</name>
<evidence type="ECO:0000313" key="3">
    <source>
        <dbReference type="RefSeq" id="XP_053077424.1"/>
    </source>
</evidence>
<organism evidence="2 3">
    <name type="scientific">Acinonyx jubatus</name>
    <name type="common">Cheetah</name>
    <dbReference type="NCBI Taxonomy" id="32536"/>
    <lineage>
        <taxon>Eukaryota</taxon>
        <taxon>Metazoa</taxon>
        <taxon>Chordata</taxon>
        <taxon>Craniata</taxon>
        <taxon>Vertebrata</taxon>
        <taxon>Euteleostomi</taxon>
        <taxon>Mammalia</taxon>
        <taxon>Eutheria</taxon>
        <taxon>Laurasiatheria</taxon>
        <taxon>Carnivora</taxon>
        <taxon>Feliformia</taxon>
        <taxon>Felidae</taxon>
        <taxon>Felinae</taxon>
        <taxon>Acinonyx</taxon>
    </lineage>
</organism>
<dbReference type="Proteomes" id="UP001652583">
    <property type="component" value="Chromosome A1"/>
</dbReference>
<accession>A0ABM3Q0I2</accession>
<proteinExistence type="predicted"/>
<evidence type="ECO:0000313" key="2">
    <source>
        <dbReference type="Proteomes" id="UP001652583"/>
    </source>
</evidence>
<gene>
    <name evidence="3" type="primary">LOC128315301</name>
</gene>
<keyword evidence="2" id="KW-1185">Reference proteome</keyword>
<feature type="compositionally biased region" description="Low complexity" evidence="1">
    <location>
        <begin position="92"/>
        <end position="112"/>
    </location>
</feature>
<feature type="compositionally biased region" description="Low complexity" evidence="1">
    <location>
        <begin position="167"/>
        <end position="179"/>
    </location>
</feature>
<feature type="region of interest" description="Disordered" evidence="1">
    <location>
        <begin position="71"/>
        <end position="112"/>
    </location>
</feature>